<feature type="transmembrane region" description="Helical" evidence="2">
    <location>
        <begin position="321"/>
        <end position="342"/>
    </location>
</feature>
<dbReference type="InterPro" id="IPR052016">
    <property type="entry name" value="Bact_Sigma-Reg"/>
</dbReference>
<evidence type="ECO:0000259" key="3">
    <source>
        <dbReference type="PROSITE" id="PS50885"/>
    </source>
</evidence>
<dbReference type="PROSITE" id="PS50885">
    <property type="entry name" value="HAMP"/>
    <property type="match status" value="1"/>
</dbReference>
<keyword evidence="2" id="KW-0472">Membrane</keyword>
<feature type="domain" description="HAMP" evidence="3">
    <location>
        <begin position="344"/>
        <end position="397"/>
    </location>
</feature>
<dbReference type="Pfam" id="PF00672">
    <property type="entry name" value="HAMP"/>
    <property type="match status" value="1"/>
</dbReference>
<evidence type="ECO:0000256" key="2">
    <source>
        <dbReference type="SAM" id="Phobius"/>
    </source>
</evidence>
<dbReference type="SUPFAM" id="SSF81606">
    <property type="entry name" value="PP2C-like"/>
    <property type="match status" value="1"/>
</dbReference>
<dbReference type="CDD" id="cd06225">
    <property type="entry name" value="HAMP"/>
    <property type="match status" value="1"/>
</dbReference>
<protein>
    <submittedName>
        <fullName evidence="4">SpoIIE family protein phosphatase</fullName>
    </submittedName>
</protein>
<name>A0ABY5RN11_9HYPH</name>
<proteinExistence type="predicted"/>
<dbReference type="SUPFAM" id="SSF158472">
    <property type="entry name" value="HAMP domain-like"/>
    <property type="match status" value="1"/>
</dbReference>
<dbReference type="RefSeq" id="WP_173946856.1">
    <property type="nucleotide sequence ID" value="NZ_CP102845.1"/>
</dbReference>
<dbReference type="Proteomes" id="UP001017257">
    <property type="component" value="Chromosome"/>
</dbReference>
<dbReference type="InterPro" id="IPR003660">
    <property type="entry name" value="HAMP_dom"/>
</dbReference>
<sequence length="664" mass="72748">MKIRHTLLILTAFLGIALLVAVSIQIRAELLDYQTAQRLAASNGIREQLLLGTEAFTNERSQTFVVLLDPDRRSGGTGSLEETRRRVDEFLGAAERELRGTTGVLGSTDAGLAVLARIRQEIGALRGQADASLTPAQPQRGGEFAPRWFQEATRLIGELQSSRLTLLQQERPLEPTLRAEANLRTQAGILSESIARNQALMSRALMDPGSVGGLEFDAISRNSGRAGLAWELIDGQLGSPLSPAVTAAISATREDYTATFAPLQQSLLNSLLSKVPPGMDAGQWYEITEHTLGNIARMQRELLGSSRDRLEATLRRARTSVLQWSGLLLLGIGAVIGSVLVVRRRVVQPLEALSQSMLRLADNDLSTPLPRLMRADEIGEMNDALRVFKANAIQRERAQNEKQVLHARLRETYRQLRKDLEAAAVIQGAMLPPASAMGNVSYRGLYRPSSLIAGDTYNVLRRNDGGIGFFQVDVAGHGAAAALVSVACHHTLSQAILTRPQGMRLEEIAAQINHDWPEDLPYFTMILGEIHPRSHQASIVQAGHPSPVVIRSDGLVEMIGEGGFPIGMFPAAAYERLDFEFGPHDRLLIYSDGLVEAEDQAGAQFSEERLRRLVRENATDTTPALLDRLDVAVRTWRGSETLDDDLSVLMLERLPERIPADAVH</sequence>
<dbReference type="SMART" id="SM00331">
    <property type="entry name" value="PP2C_SIG"/>
    <property type="match status" value="1"/>
</dbReference>
<evidence type="ECO:0000313" key="4">
    <source>
        <dbReference type="EMBL" id="UVF17622.1"/>
    </source>
</evidence>
<reference evidence="4" key="1">
    <citation type="submission" date="2022-08" db="EMBL/GenBank/DDBJ databases">
        <title>Microvirga terrae sp. nov., isolated from soil.</title>
        <authorList>
            <person name="Kim K.H."/>
            <person name="Seo Y.L."/>
            <person name="Kim J.M."/>
            <person name="Lee J.K."/>
            <person name="Han D.M."/>
            <person name="Jeon C.O."/>
        </authorList>
    </citation>
    <scope>NUCLEOTIDE SEQUENCE</scope>
    <source>
        <strain evidence="4">R24</strain>
    </source>
</reference>
<keyword evidence="1" id="KW-0378">Hydrolase</keyword>
<dbReference type="Gene3D" id="6.10.340.10">
    <property type="match status" value="1"/>
</dbReference>
<dbReference type="Pfam" id="PF07228">
    <property type="entry name" value="SpoIIE"/>
    <property type="match status" value="1"/>
</dbReference>
<dbReference type="EMBL" id="CP102845">
    <property type="protein sequence ID" value="UVF17622.1"/>
    <property type="molecule type" value="Genomic_DNA"/>
</dbReference>
<dbReference type="PANTHER" id="PTHR43156:SF2">
    <property type="entry name" value="STAGE II SPORULATION PROTEIN E"/>
    <property type="match status" value="1"/>
</dbReference>
<dbReference type="Gene3D" id="3.60.40.10">
    <property type="entry name" value="PPM-type phosphatase domain"/>
    <property type="match status" value="1"/>
</dbReference>
<organism evidence="4 5">
    <name type="scientific">Microvirga terrae</name>
    <dbReference type="NCBI Taxonomy" id="2740529"/>
    <lineage>
        <taxon>Bacteria</taxon>
        <taxon>Pseudomonadati</taxon>
        <taxon>Pseudomonadota</taxon>
        <taxon>Alphaproteobacteria</taxon>
        <taxon>Hyphomicrobiales</taxon>
        <taxon>Methylobacteriaceae</taxon>
        <taxon>Microvirga</taxon>
    </lineage>
</organism>
<dbReference type="SMART" id="SM00304">
    <property type="entry name" value="HAMP"/>
    <property type="match status" value="1"/>
</dbReference>
<evidence type="ECO:0000313" key="5">
    <source>
        <dbReference type="Proteomes" id="UP001017257"/>
    </source>
</evidence>
<keyword evidence="2" id="KW-1133">Transmembrane helix</keyword>
<dbReference type="InterPro" id="IPR001932">
    <property type="entry name" value="PPM-type_phosphatase-like_dom"/>
</dbReference>
<accession>A0ABY5RN11</accession>
<keyword evidence="5" id="KW-1185">Reference proteome</keyword>
<keyword evidence="2" id="KW-0812">Transmembrane</keyword>
<gene>
    <name evidence="4" type="ORF">HPT29_013825</name>
</gene>
<dbReference type="InterPro" id="IPR036457">
    <property type="entry name" value="PPM-type-like_dom_sf"/>
</dbReference>
<dbReference type="PANTHER" id="PTHR43156">
    <property type="entry name" value="STAGE II SPORULATION PROTEIN E-RELATED"/>
    <property type="match status" value="1"/>
</dbReference>
<evidence type="ECO:0000256" key="1">
    <source>
        <dbReference type="ARBA" id="ARBA00022801"/>
    </source>
</evidence>